<dbReference type="Gene3D" id="3.30.1330.60">
    <property type="entry name" value="OmpA-like domain"/>
    <property type="match status" value="1"/>
</dbReference>
<sequence length="399" mass="42565">MKKLLSGIALLAATVPSVNADELDSGFYIFPSIGYFLLDDNRNTDNAPTASFAAGYQFNNRFSTEASYGILKTESNTTGQDIDGTLYHVDAIYHLNDDDTVQPYVLAGIGNMDMDMPGSENDDETSYNAGAGFKRHITENLSLRAEARMFYGNDSNNKDALINFGLVYLFGGSSSSEAEDVDYDTDGDGVLDSKDQCPNTAAGTDVDSVGCAIVVAPRDGDKDGIEDSLDNCPNTPAGRTVDAKGCELDADGDGVVDGADQCPNTPAEAKVDSKGCALAITTTVTQTLNVNFPNNSSIVPSNAKSEIDELSVFMKSYPATKVTIEGHTDSSGDAKYNQYLSEKRAKSIAKILVEDYGIESSRVSAIGYGEEKPIADNSTAEGRKQNRRVHAVIEATTTK</sequence>
<dbReference type="InterPro" id="IPR036737">
    <property type="entry name" value="OmpA-like_sf"/>
</dbReference>
<keyword evidence="5 11" id="KW-0732">Signal</keyword>
<dbReference type="PANTHER" id="PTHR30329:SF21">
    <property type="entry name" value="LIPOPROTEIN YIAD-RELATED"/>
    <property type="match status" value="1"/>
</dbReference>
<dbReference type="PRINTS" id="PR01021">
    <property type="entry name" value="OMPADOMAIN"/>
</dbReference>
<feature type="signal peptide" evidence="11">
    <location>
        <begin position="1"/>
        <end position="20"/>
    </location>
</feature>
<feature type="chain" id="PRO_5045740168" evidence="11">
    <location>
        <begin position="21"/>
        <end position="399"/>
    </location>
</feature>
<dbReference type="RefSeq" id="WP_265046958.1">
    <property type="nucleotide sequence ID" value="NZ_CP100390.1"/>
</dbReference>
<keyword evidence="8 10" id="KW-0472">Membrane</keyword>
<evidence type="ECO:0000313" key="13">
    <source>
        <dbReference type="EMBL" id="UZE95469.1"/>
    </source>
</evidence>
<dbReference type="InterPro" id="IPR003367">
    <property type="entry name" value="Thrombospondin_3-like_rpt"/>
</dbReference>
<organism evidence="13 14">
    <name type="scientific">Alkalimarinus alittae</name>
    <dbReference type="NCBI Taxonomy" id="2961619"/>
    <lineage>
        <taxon>Bacteria</taxon>
        <taxon>Pseudomonadati</taxon>
        <taxon>Pseudomonadota</taxon>
        <taxon>Gammaproteobacteria</taxon>
        <taxon>Alteromonadales</taxon>
        <taxon>Alteromonadaceae</taxon>
        <taxon>Alkalimarinus</taxon>
    </lineage>
</organism>
<keyword evidence="9" id="KW-0998">Cell outer membrane</keyword>
<evidence type="ECO:0000256" key="3">
    <source>
        <dbReference type="ARBA" id="ARBA00022452"/>
    </source>
</evidence>
<dbReference type="InterPro" id="IPR006665">
    <property type="entry name" value="OmpA-like"/>
</dbReference>
<evidence type="ECO:0000256" key="8">
    <source>
        <dbReference type="ARBA" id="ARBA00023136"/>
    </source>
</evidence>
<feature type="domain" description="OmpA-like" evidence="12">
    <location>
        <begin position="279"/>
        <end position="397"/>
    </location>
</feature>
<dbReference type="InterPro" id="IPR027385">
    <property type="entry name" value="Beta-barrel_OMP"/>
</dbReference>
<evidence type="ECO:0000256" key="2">
    <source>
        <dbReference type="ARBA" id="ARBA00022448"/>
    </source>
</evidence>
<evidence type="ECO:0000256" key="10">
    <source>
        <dbReference type="PROSITE-ProRule" id="PRU00473"/>
    </source>
</evidence>
<dbReference type="Gene3D" id="2.40.160.20">
    <property type="match status" value="1"/>
</dbReference>
<dbReference type="PANTHER" id="PTHR30329">
    <property type="entry name" value="STATOR ELEMENT OF FLAGELLAR MOTOR COMPLEX"/>
    <property type="match status" value="1"/>
</dbReference>
<name>A0ABY6N064_9ALTE</name>
<comment type="subcellular location">
    <subcellularLocation>
        <location evidence="1">Cell outer membrane</location>
        <topology evidence="1">Multi-pass membrane protein</topology>
    </subcellularLocation>
</comment>
<accession>A0ABY6N064</accession>
<evidence type="ECO:0000256" key="1">
    <source>
        <dbReference type="ARBA" id="ARBA00004571"/>
    </source>
</evidence>
<dbReference type="InterPro" id="IPR006664">
    <property type="entry name" value="OMP_bac"/>
</dbReference>
<evidence type="ECO:0000259" key="12">
    <source>
        <dbReference type="PROSITE" id="PS51123"/>
    </source>
</evidence>
<keyword evidence="2" id="KW-0813">Transport</keyword>
<dbReference type="EMBL" id="CP100390">
    <property type="protein sequence ID" value="UZE95469.1"/>
    <property type="molecule type" value="Genomic_DNA"/>
</dbReference>
<protein>
    <submittedName>
        <fullName evidence="13">OmpA family protein</fullName>
    </submittedName>
</protein>
<evidence type="ECO:0000256" key="5">
    <source>
        <dbReference type="ARBA" id="ARBA00022729"/>
    </source>
</evidence>
<evidence type="ECO:0000256" key="4">
    <source>
        <dbReference type="ARBA" id="ARBA00022692"/>
    </source>
</evidence>
<proteinExistence type="predicted"/>
<evidence type="ECO:0000313" key="14">
    <source>
        <dbReference type="Proteomes" id="UP001163739"/>
    </source>
</evidence>
<reference evidence="13" key="1">
    <citation type="submission" date="2022-06" db="EMBL/GenBank/DDBJ databases">
        <title>Alkalimarinus sp. nov., isolated from gut of a Alitta virens.</title>
        <authorList>
            <person name="Yang A.I."/>
            <person name="Shin N.-R."/>
        </authorList>
    </citation>
    <scope>NUCLEOTIDE SEQUENCE</scope>
    <source>
        <strain evidence="13">A2M4</strain>
    </source>
</reference>
<evidence type="ECO:0000256" key="7">
    <source>
        <dbReference type="ARBA" id="ARBA00023114"/>
    </source>
</evidence>
<dbReference type="PROSITE" id="PS51123">
    <property type="entry name" value="OMPA_2"/>
    <property type="match status" value="1"/>
</dbReference>
<dbReference type="InterPro" id="IPR028974">
    <property type="entry name" value="TSP_type-3_rpt"/>
</dbReference>
<dbReference type="Proteomes" id="UP001163739">
    <property type="component" value="Chromosome"/>
</dbReference>
<dbReference type="InterPro" id="IPR011250">
    <property type="entry name" value="OMP/PagP_B-barrel"/>
</dbReference>
<keyword evidence="7" id="KW-0626">Porin</keyword>
<keyword evidence="14" id="KW-1185">Reference proteome</keyword>
<dbReference type="Pfam" id="PF02412">
    <property type="entry name" value="TSP_3"/>
    <property type="match status" value="3"/>
</dbReference>
<evidence type="ECO:0000256" key="9">
    <source>
        <dbReference type="ARBA" id="ARBA00023237"/>
    </source>
</evidence>
<evidence type="ECO:0000256" key="6">
    <source>
        <dbReference type="ARBA" id="ARBA00023065"/>
    </source>
</evidence>
<dbReference type="Pfam" id="PF13505">
    <property type="entry name" value="OMP_b-brl"/>
    <property type="match status" value="1"/>
</dbReference>
<dbReference type="SUPFAM" id="SSF56925">
    <property type="entry name" value="OMPA-like"/>
    <property type="match status" value="1"/>
</dbReference>
<gene>
    <name evidence="13" type="ORF">NKI27_15545</name>
</gene>
<keyword evidence="3" id="KW-1134">Transmembrane beta strand</keyword>
<keyword evidence="4" id="KW-0812">Transmembrane</keyword>
<dbReference type="SUPFAM" id="SSF103088">
    <property type="entry name" value="OmpA-like"/>
    <property type="match status" value="1"/>
</dbReference>
<dbReference type="InterPro" id="IPR050330">
    <property type="entry name" value="Bact_OuterMem_StrucFunc"/>
</dbReference>
<dbReference type="CDD" id="cd07185">
    <property type="entry name" value="OmpA_C-like"/>
    <property type="match status" value="1"/>
</dbReference>
<evidence type="ECO:0000256" key="11">
    <source>
        <dbReference type="SAM" id="SignalP"/>
    </source>
</evidence>
<dbReference type="Pfam" id="PF00691">
    <property type="entry name" value="OmpA"/>
    <property type="match status" value="1"/>
</dbReference>
<keyword evidence="6" id="KW-0406">Ion transport</keyword>
<dbReference type="SUPFAM" id="SSF103647">
    <property type="entry name" value="TSP type-3 repeat"/>
    <property type="match status" value="1"/>
</dbReference>